<reference evidence="1 2" key="1">
    <citation type="submission" date="2022-02" db="EMBL/GenBank/DDBJ databases">
        <title>Phenotypic, genotypic and serological characterization of Edwardsiella ictaluri from catfish and ornamental fish species.</title>
        <authorList>
            <person name="Rose D."/>
            <person name="Tekedar H.C."/>
            <person name="Waldbieser G.C."/>
            <person name="Aarattuthodi S."/>
            <person name="Griffin M.J."/>
        </authorList>
    </citation>
    <scope>NUCLEOTIDE SEQUENCE [LARGE SCALE GENOMIC DNA]</scope>
    <source>
        <strain evidence="1 2">13 TAL-140 K3</strain>
    </source>
</reference>
<dbReference type="EMBL" id="CP092014">
    <property type="protein sequence ID" value="WFN97328.1"/>
    <property type="molecule type" value="Genomic_DNA"/>
</dbReference>
<dbReference type="Gene3D" id="2.60.120.200">
    <property type="match status" value="1"/>
</dbReference>
<dbReference type="SUPFAM" id="SSF49899">
    <property type="entry name" value="Concanavalin A-like lectins/glucanases"/>
    <property type="match status" value="1"/>
</dbReference>
<evidence type="ECO:0000313" key="2">
    <source>
        <dbReference type="Proteomes" id="UP001222680"/>
    </source>
</evidence>
<organism evidence="1 2">
    <name type="scientific">Edwardsiella ictaluri</name>
    <dbReference type="NCBI Taxonomy" id="67780"/>
    <lineage>
        <taxon>Bacteria</taxon>
        <taxon>Pseudomonadati</taxon>
        <taxon>Pseudomonadota</taxon>
        <taxon>Gammaproteobacteria</taxon>
        <taxon>Enterobacterales</taxon>
        <taxon>Hafniaceae</taxon>
        <taxon>Edwardsiella</taxon>
    </lineage>
</organism>
<protein>
    <submittedName>
        <fullName evidence="1">DUF1349 domain-containing protein</fullName>
    </submittedName>
</protein>
<dbReference type="Pfam" id="PF07081">
    <property type="entry name" value="DUF1349"/>
    <property type="match status" value="1"/>
</dbReference>
<dbReference type="PANTHER" id="PTHR35332">
    <property type="entry name" value="REGULATION OF ENOLASE PROTEIN 1"/>
    <property type="match status" value="1"/>
</dbReference>
<name>A0ABY8GJ22_EDWIC</name>
<sequence>MNFKNCQWLNEPSEWFLENEVLYVTTNNATDFWRDTHYGFTRHSGHVFGCQVDGDFTLQLCIEGEFKELYDQAGLMIEQDPQHWCKAGIEFSDNQYLMSSVLTNDKSDWATGVYQGNPNKLWMRATIECGVLRLQYSHDSLIWPLIRLCPFPGAGKFFVGAMCCTPERGGLKIRFSEFSISKPLAKGLHDLS</sequence>
<dbReference type="InterPro" id="IPR013320">
    <property type="entry name" value="ConA-like_dom_sf"/>
</dbReference>
<dbReference type="InterPro" id="IPR015987">
    <property type="entry name" value="UCP022704"/>
</dbReference>
<dbReference type="PANTHER" id="PTHR35332:SF2">
    <property type="entry name" value="REGULATION OF ENOLASE PROTEIN 1"/>
    <property type="match status" value="1"/>
</dbReference>
<dbReference type="InterPro" id="IPR009784">
    <property type="entry name" value="DUF1349"/>
</dbReference>
<dbReference type="RefSeq" id="WP_049640359.1">
    <property type="nucleotide sequence ID" value="NZ_CP113159.1"/>
</dbReference>
<gene>
    <name evidence="1" type="ORF">MAY91_04465</name>
</gene>
<keyword evidence="2" id="KW-1185">Reference proteome</keyword>
<evidence type="ECO:0000313" key="1">
    <source>
        <dbReference type="EMBL" id="WFN97328.1"/>
    </source>
</evidence>
<dbReference type="Proteomes" id="UP001222680">
    <property type="component" value="Chromosome"/>
</dbReference>
<proteinExistence type="predicted"/>
<accession>A0ABY8GJ22</accession>
<dbReference type="PIRSF" id="PIRSF022704">
    <property type="entry name" value="UCP022704"/>
    <property type="match status" value="1"/>
</dbReference>